<dbReference type="PANTHER" id="PTHR47738:SF1">
    <property type="entry name" value="NITROGEN REGULATORY PROTEIN"/>
    <property type="match status" value="1"/>
</dbReference>
<feature type="domain" description="PTS EIIA type-2" evidence="1">
    <location>
        <begin position="25"/>
        <end position="168"/>
    </location>
</feature>
<keyword evidence="3" id="KW-1185">Reference proteome</keyword>
<sequence length="168" mass="18553">MIIHSASANIAQIFVIAKSNMNISSLLNKESVFAKTACTSKKCALEKISHIAGEKLNIDPQILFNRLIAREKIGSTGVGTGIAIPHVKIDSALPATAVFIQCESAIDYDAYDGNKVDILFAIFVPEDRCKQYLSALSEISQKLLDKQFLRRLRNAKNNEMLCLLLEIK</sequence>
<dbReference type="InterPro" id="IPR051541">
    <property type="entry name" value="PTS_SugarTrans_NitroReg"/>
</dbReference>
<dbReference type="InterPro" id="IPR016152">
    <property type="entry name" value="PTrfase/Anion_transptr"/>
</dbReference>
<gene>
    <name evidence="2" type="ordered locus">Ping_2893</name>
</gene>
<dbReference type="Pfam" id="PF00359">
    <property type="entry name" value="PTS_EIIA_2"/>
    <property type="match status" value="1"/>
</dbReference>
<dbReference type="AlphaFoldDB" id="A1SYN2"/>
<dbReference type="Gene3D" id="3.40.930.10">
    <property type="entry name" value="Mannitol-specific EII, Chain A"/>
    <property type="match status" value="1"/>
</dbReference>
<dbReference type="HOGENOM" id="CLU_072531_5_2_6"/>
<accession>A1SYN2</accession>
<dbReference type="PANTHER" id="PTHR47738">
    <property type="entry name" value="PTS SYSTEM FRUCTOSE-LIKE EIIA COMPONENT-RELATED"/>
    <property type="match status" value="1"/>
</dbReference>
<proteinExistence type="predicted"/>
<dbReference type="EMBL" id="CP000510">
    <property type="protein sequence ID" value="ABM04597.1"/>
    <property type="molecule type" value="Genomic_DNA"/>
</dbReference>
<evidence type="ECO:0000313" key="3">
    <source>
        <dbReference type="Proteomes" id="UP000000639"/>
    </source>
</evidence>
<dbReference type="InterPro" id="IPR002178">
    <property type="entry name" value="PTS_EIIA_type-2_dom"/>
</dbReference>
<name>A1SYN2_PSYIN</name>
<dbReference type="Proteomes" id="UP000000639">
    <property type="component" value="Chromosome"/>
</dbReference>
<dbReference type="PROSITE" id="PS51094">
    <property type="entry name" value="PTS_EIIA_TYPE_2"/>
    <property type="match status" value="1"/>
</dbReference>
<dbReference type="KEGG" id="pin:Ping_2893"/>
<dbReference type="GO" id="GO:0030295">
    <property type="term" value="F:protein kinase activator activity"/>
    <property type="evidence" value="ECO:0007669"/>
    <property type="project" value="TreeGrafter"/>
</dbReference>
<evidence type="ECO:0000313" key="2">
    <source>
        <dbReference type="EMBL" id="ABM04597.1"/>
    </source>
</evidence>
<evidence type="ECO:0000259" key="1">
    <source>
        <dbReference type="PROSITE" id="PS51094"/>
    </source>
</evidence>
<protein>
    <submittedName>
        <fullName evidence="2">PTS IIA-like nitrogen-regulatory protein PtsN</fullName>
    </submittedName>
</protein>
<dbReference type="STRING" id="357804.Ping_2893"/>
<dbReference type="eggNOG" id="COG1762">
    <property type="taxonomic scope" value="Bacteria"/>
</dbReference>
<reference evidence="2 3" key="1">
    <citation type="submission" date="2007-01" db="EMBL/GenBank/DDBJ databases">
        <title>Complete sequence of Psychromonas ingrahamii 37.</title>
        <authorList>
            <consortium name="US DOE Joint Genome Institute"/>
            <person name="Copeland A."/>
            <person name="Lucas S."/>
            <person name="Lapidus A."/>
            <person name="Barry K."/>
            <person name="Detter J.C."/>
            <person name="Glavina del Rio T."/>
            <person name="Hammon N."/>
            <person name="Israni S."/>
            <person name="Dalin E."/>
            <person name="Tice H."/>
            <person name="Pitluck S."/>
            <person name="Thompson L.S."/>
            <person name="Brettin T."/>
            <person name="Bruce D."/>
            <person name="Han C."/>
            <person name="Tapia R."/>
            <person name="Schmutz J."/>
            <person name="Larimer F."/>
            <person name="Land M."/>
            <person name="Hauser L."/>
            <person name="Kyrpides N."/>
            <person name="Ivanova N."/>
            <person name="Staley J."/>
            <person name="Richardson P."/>
        </authorList>
    </citation>
    <scope>NUCLEOTIDE SEQUENCE [LARGE SCALE GENOMIC DNA]</scope>
    <source>
        <strain evidence="2 3">37</strain>
    </source>
</reference>
<organism evidence="2 3">
    <name type="scientific">Psychromonas ingrahamii (strain DSM 17664 / CCUG 51855 / 37)</name>
    <dbReference type="NCBI Taxonomy" id="357804"/>
    <lineage>
        <taxon>Bacteria</taxon>
        <taxon>Pseudomonadati</taxon>
        <taxon>Pseudomonadota</taxon>
        <taxon>Gammaproteobacteria</taxon>
        <taxon>Alteromonadales</taxon>
        <taxon>Psychromonadaceae</taxon>
        <taxon>Psychromonas</taxon>
    </lineage>
</organism>
<dbReference type="CDD" id="cd00211">
    <property type="entry name" value="PTS_IIA_fru"/>
    <property type="match status" value="1"/>
</dbReference>
<dbReference type="SUPFAM" id="SSF55804">
    <property type="entry name" value="Phoshotransferase/anion transport protein"/>
    <property type="match status" value="1"/>
</dbReference>